<feature type="domain" description="C2H2-type" evidence="3">
    <location>
        <begin position="63"/>
        <end position="90"/>
    </location>
</feature>
<evidence type="ECO:0000256" key="2">
    <source>
        <dbReference type="SAM" id="MobiDB-lite"/>
    </source>
</evidence>
<evidence type="ECO:0000259" key="3">
    <source>
        <dbReference type="PROSITE" id="PS50157"/>
    </source>
</evidence>
<gene>
    <name evidence="4" type="ORF">CAAN4_E10858</name>
</gene>
<feature type="compositionally biased region" description="Polar residues" evidence="2">
    <location>
        <begin position="202"/>
        <end position="211"/>
    </location>
</feature>
<feature type="region of interest" description="Disordered" evidence="2">
    <location>
        <begin position="116"/>
        <end position="311"/>
    </location>
</feature>
<accession>A0ABP0ED45</accession>
<dbReference type="PROSITE" id="PS00028">
    <property type="entry name" value="ZINC_FINGER_C2H2_1"/>
    <property type="match status" value="1"/>
</dbReference>
<organism evidence="4 5">
    <name type="scientific">[Candida] anglica</name>
    <dbReference type="NCBI Taxonomy" id="148631"/>
    <lineage>
        <taxon>Eukaryota</taxon>
        <taxon>Fungi</taxon>
        <taxon>Dikarya</taxon>
        <taxon>Ascomycota</taxon>
        <taxon>Saccharomycotina</taxon>
        <taxon>Pichiomycetes</taxon>
        <taxon>Debaryomycetaceae</taxon>
        <taxon>Kurtzmaniella</taxon>
    </lineage>
</organism>
<evidence type="ECO:0000313" key="5">
    <source>
        <dbReference type="Proteomes" id="UP001497600"/>
    </source>
</evidence>
<dbReference type="EMBL" id="OZ004257">
    <property type="protein sequence ID" value="CAK7908575.1"/>
    <property type="molecule type" value="Genomic_DNA"/>
</dbReference>
<feature type="compositionally biased region" description="Low complexity" evidence="2">
    <location>
        <begin position="30"/>
        <end position="39"/>
    </location>
</feature>
<evidence type="ECO:0000313" key="4">
    <source>
        <dbReference type="EMBL" id="CAK7908575.1"/>
    </source>
</evidence>
<keyword evidence="1" id="KW-0862">Zinc</keyword>
<feature type="compositionally biased region" description="Polar residues" evidence="2">
    <location>
        <begin position="174"/>
        <end position="187"/>
    </location>
</feature>
<keyword evidence="1" id="KW-0863">Zinc-finger</keyword>
<sequence>MSTHTQYNYNRRNSSTTPYSIPSKHHHVSSHNGSISSSVPSLSRDFVARRISEGETGRLKEELKCEACGKGYKHISSLAKHLWEHTPEWNVTKKLLISKHQQVQLLEAASILVGMNESNPGSRRNSTFSSEYSNTGAGATDLSLSPSTTPPGDGTTSTVNETNNGYHPFKKSFVTENNGNFTNSIPQKSHRAHSISRYPPSQEMTTTSSKNEPGVPSLVGGYLDVREKHGEEEHEEEEEGPGSSTNPRTRVNSIAVPSETPSNLKSPKTSYSYSSAPPHPAVFSPSPTLKSDDSQRVNDSLDDELVIGKME</sequence>
<evidence type="ECO:0000256" key="1">
    <source>
        <dbReference type="PROSITE-ProRule" id="PRU00042"/>
    </source>
</evidence>
<keyword evidence="1" id="KW-0479">Metal-binding</keyword>
<feature type="compositionally biased region" description="Polar residues" evidence="2">
    <location>
        <begin position="242"/>
        <end position="252"/>
    </location>
</feature>
<keyword evidence="5" id="KW-1185">Reference proteome</keyword>
<feature type="compositionally biased region" description="Polar residues" evidence="2">
    <location>
        <begin position="1"/>
        <end position="20"/>
    </location>
</feature>
<feature type="compositionally biased region" description="Polar residues" evidence="2">
    <location>
        <begin position="116"/>
        <end position="137"/>
    </location>
</feature>
<feature type="compositionally biased region" description="Polar residues" evidence="2">
    <location>
        <begin position="259"/>
        <end position="269"/>
    </location>
</feature>
<dbReference type="PROSITE" id="PS50157">
    <property type="entry name" value="ZINC_FINGER_C2H2_2"/>
    <property type="match status" value="1"/>
</dbReference>
<protein>
    <recommendedName>
        <fullName evidence="3">C2H2-type domain-containing protein</fullName>
    </recommendedName>
</protein>
<feature type="region of interest" description="Disordered" evidence="2">
    <location>
        <begin position="1"/>
        <end position="39"/>
    </location>
</feature>
<dbReference type="InterPro" id="IPR013087">
    <property type="entry name" value="Znf_C2H2_type"/>
</dbReference>
<dbReference type="Proteomes" id="UP001497600">
    <property type="component" value="Chromosome E"/>
</dbReference>
<reference evidence="4 5" key="1">
    <citation type="submission" date="2024-01" db="EMBL/GenBank/DDBJ databases">
        <authorList>
            <consortium name="Genoscope - CEA"/>
            <person name="William W."/>
        </authorList>
    </citation>
    <scope>NUCLEOTIDE SEQUENCE [LARGE SCALE GENOMIC DNA]</scope>
    <source>
        <strain evidence="4 5">29B2s-10</strain>
    </source>
</reference>
<proteinExistence type="predicted"/>
<name>A0ABP0ED45_9ASCO</name>
<feature type="compositionally biased region" description="Low complexity" evidence="2">
    <location>
        <begin position="140"/>
        <end position="158"/>
    </location>
</feature>